<comment type="similarity">
    <text evidence="1 9 10">Belongs to the DNA mismatch repair MutS family.</text>
</comment>
<comment type="function">
    <text evidence="8 9">This protein is involved in the repair of mismatches in DNA. It is possible that it carries out the mismatch recognition step. This protein has a weak ATPase activity.</text>
</comment>
<dbReference type="SMART" id="SM00534">
    <property type="entry name" value="MUTSac"/>
    <property type="match status" value="1"/>
</dbReference>
<dbReference type="InterPro" id="IPR007696">
    <property type="entry name" value="DNA_mismatch_repair_MutS_core"/>
</dbReference>
<dbReference type="Gene3D" id="3.40.50.300">
    <property type="entry name" value="P-loop containing nucleotide triphosphate hydrolases"/>
    <property type="match status" value="1"/>
</dbReference>
<dbReference type="Pfam" id="PF05190">
    <property type="entry name" value="MutS_IV"/>
    <property type="match status" value="1"/>
</dbReference>
<dbReference type="GO" id="GO:0003684">
    <property type="term" value="F:damaged DNA binding"/>
    <property type="evidence" value="ECO:0007669"/>
    <property type="project" value="UniProtKB-UniRule"/>
</dbReference>
<dbReference type="EMBL" id="CP002048">
    <property type="protein sequence ID" value="ADI01851.1"/>
    <property type="molecule type" value="Genomic_DNA"/>
</dbReference>
<dbReference type="PANTHER" id="PTHR11361">
    <property type="entry name" value="DNA MISMATCH REPAIR PROTEIN MUTS FAMILY MEMBER"/>
    <property type="match status" value="1"/>
</dbReference>
<dbReference type="Gene3D" id="1.10.1420.10">
    <property type="match status" value="2"/>
</dbReference>
<evidence type="ECO:0000313" key="12">
    <source>
        <dbReference type="EMBL" id="ADI01851.1"/>
    </source>
</evidence>
<keyword evidence="7 9" id="KW-0234">DNA repair</keyword>
<evidence type="ECO:0000259" key="11">
    <source>
        <dbReference type="PROSITE" id="PS00486"/>
    </source>
</evidence>
<evidence type="ECO:0000256" key="10">
    <source>
        <dbReference type="RuleBase" id="RU003756"/>
    </source>
</evidence>
<dbReference type="InterPro" id="IPR016151">
    <property type="entry name" value="DNA_mismatch_repair_MutS_N"/>
</dbReference>
<dbReference type="GO" id="GO:0030983">
    <property type="term" value="F:mismatched DNA binding"/>
    <property type="evidence" value="ECO:0007669"/>
    <property type="project" value="InterPro"/>
</dbReference>
<dbReference type="PIRSF" id="PIRSF037677">
    <property type="entry name" value="DNA_mis_repair_Msh6"/>
    <property type="match status" value="1"/>
</dbReference>
<reference evidence="12 13" key="2">
    <citation type="journal article" date="2010" name="Stand. Genomic Sci.">
        <title>Complete genome sequence of Syntrophothermus lipocalidus type strain (TGB-C1).</title>
        <authorList>
            <person name="Djao O.D."/>
            <person name="Zhang X."/>
            <person name="Lucas S."/>
            <person name="Lapidus A."/>
            <person name="Del Rio T.G."/>
            <person name="Nolan M."/>
            <person name="Tice H."/>
            <person name="Cheng J.F."/>
            <person name="Han C."/>
            <person name="Tapia R."/>
            <person name="Goodwin L."/>
            <person name="Pitluck S."/>
            <person name="Liolios K."/>
            <person name="Ivanova N."/>
            <person name="Mavromatis K."/>
            <person name="Mikhailova N."/>
            <person name="Ovchinnikova G."/>
            <person name="Pati A."/>
            <person name="Brambilla E."/>
            <person name="Chen A."/>
            <person name="Palaniappan K."/>
            <person name="Land M."/>
            <person name="Hauser L."/>
            <person name="Chang Y.J."/>
            <person name="Jeffries C.D."/>
            <person name="Rohde M."/>
            <person name="Sikorski J."/>
            <person name="Spring S."/>
            <person name="Goker M."/>
            <person name="Detter J.C."/>
            <person name="Woyke T."/>
            <person name="Bristow J."/>
            <person name="Eisen J.A."/>
            <person name="Markowitz V."/>
            <person name="Hugenholtz P."/>
            <person name="Kyrpides N.C."/>
            <person name="Klenk H.P."/>
        </authorList>
    </citation>
    <scope>NUCLEOTIDE SEQUENCE [LARGE SCALE GENOMIC DNA]</scope>
    <source>
        <strain evidence="13">DSM 12680 / TGB-C1</strain>
    </source>
</reference>
<dbReference type="Gene3D" id="3.40.1170.10">
    <property type="entry name" value="DNA repair protein MutS, domain I"/>
    <property type="match status" value="1"/>
</dbReference>
<feature type="domain" description="DNA mismatch repair proteins mutS family" evidence="11">
    <location>
        <begin position="696"/>
        <end position="712"/>
    </location>
</feature>
<dbReference type="CDD" id="cd03284">
    <property type="entry name" value="ABC_MutS1"/>
    <property type="match status" value="1"/>
</dbReference>
<dbReference type="FunFam" id="3.40.50.300:FF:000870">
    <property type="entry name" value="MutS protein homolog 4"/>
    <property type="match status" value="1"/>
</dbReference>
<dbReference type="PANTHER" id="PTHR11361:SF34">
    <property type="entry name" value="DNA MISMATCH REPAIR PROTEIN MSH1, MITOCHONDRIAL"/>
    <property type="match status" value="1"/>
</dbReference>
<evidence type="ECO:0000256" key="4">
    <source>
        <dbReference type="ARBA" id="ARBA00022763"/>
    </source>
</evidence>
<proteinExistence type="inferred from homology"/>
<dbReference type="InterPro" id="IPR000432">
    <property type="entry name" value="DNA_mismatch_repair_MutS_C"/>
</dbReference>
<dbReference type="SMART" id="SM00533">
    <property type="entry name" value="MUTSd"/>
    <property type="match status" value="1"/>
</dbReference>
<dbReference type="SUPFAM" id="SSF53150">
    <property type="entry name" value="DNA repair protein MutS, domain II"/>
    <property type="match status" value="1"/>
</dbReference>
<feature type="binding site" evidence="9">
    <location>
        <begin position="622"/>
        <end position="629"/>
    </location>
    <ligand>
        <name>ATP</name>
        <dbReference type="ChEBI" id="CHEBI:30616"/>
    </ligand>
</feature>
<dbReference type="Pfam" id="PF00488">
    <property type="entry name" value="MutS_V"/>
    <property type="match status" value="1"/>
</dbReference>
<dbReference type="SUPFAM" id="SSF48334">
    <property type="entry name" value="DNA repair protein MutS, domain III"/>
    <property type="match status" value="1"/>
</dbReference>
<evidence type="ECO:0000313" key="13">
    <source>
        <dbReference type="Proteomes" id="UP000000378"/>
    </source>
</evidence>
<keyword evidence="5 9" id="KW-0067">ATP-binding</keyword>
<dbReference type="GO" id="GO:0005829">
    <property type="term" value="C:cytosol"/>
    <property type="evidence" value="ECO:0007669"/>
    <property type="project" value="TreeGrafter"/>
</dbReference>
<dbReference type="GO" id="GO:0140664">
    <property type="term" value="F:ATP-dependent DNA damage sensor activity"/>
    <property type="evidence" value="ECO:0007669"/>
    <property type="project" value="InterPro"/>
</dbReference>
<evidence type="ECO:0000256" key="3">
    <source>
        <dbReference type="ARBA" id="ARBA00022741"/>
    </source>
</evidence>
<keyword evidence="4 9" id="KW-0227">DNA damage</keyword>
<dbReference type="Gene3D" id="6.10.140.430">
    <property type="match status" value="1"/>
</dbReference>
<reference evidence="13" key="1">
    <citation type="journal article" date="2010" name="Stand. Genomic Sci.">
        <title>Complete genome sequence of Syntrophothermus lipocalidus type strain (TGB-C1T).</title>
        <authorList>
            <consortium name="US DOE Joint Genome Institute (JGI-PGF)"/>
            <person name="Djao O."/>
            <person name="Zhang X."/>
            <person name="Lucas S."/>
            <person name="Lapidus A."/>
            <person name="Glavina Del Rio T."/>
            <person name="Nolan M."/>
            <person name="Tice H."/>
            <person name="Cheng J."/>
            <person name="Han C."/>
            <person name="Tapia R."/>
            <person name="Goodwin L."/>
            <person name="Pitluck S."/>
            <person name="Liolios K."/>
            <person name="Ivanova N."/>
            <person name="Mavromatis K."/>
            <person name="Mikhailova N."/>
            <person name="Ovchinnikova G."/>
            <person name="Pati A."/>
            <person name="Brambilla E."/>
            <person name="Chen A."/>
            <person name="Palaniappan K."/>
            <person name="Land M."/>
            <person name="Hauser L."/>
            <person name="Chang Y."/>
            <person name="Jeffries C."/>
            <person name="Rohde M."/>
            <person name="Sikorski J."/>
            <person name="Spring S."/>
            <person name="Goker M."/>
            <person name="Detter J."/>
            <person name="Woyke T."/>
            <person name="Bristow J."/>
            <person name="Eisen J."/>
            <person name="Markowitz V."/>
            <person name="Hugenholtz P."/>
            <person name="Kyrpides N."/>
            <person name="Klenk H."/>
        </authorList>
    </citation>
    <scope>NUCLEOTIDE SEQUENCE [LARGE SCALE GENOMIC DNA]</scope>
    <source>
        <strain evidence="13">DSM 12680 / TGB-C1</strain>
    </source>
</reference>
<dbReference type="GO" id="GO:0005524">
    <property type="term" value="F:ATP binding"/>
    <property type="evidence" value="ECO:0007669"/>
    <property type="project" value="UniProtKB-UniRule"/>
</dbReference>
<dbReference type="HAMAP" id="MF_00096">
    <property type="entry name" value="MutS"/>
    <property type="match status" value="1"/>
</dbReference>
<dbReference type="InterPro" id="IPR007695">
    <property type="entry name" value="DNA_mismatch_repair_MutS-lik_N"/>
</dbReference>
<dbReference type="InterPro" id="IPR005748">
    <property type="entry name" value="DNA_mismatch_repair_MutS"/>
</dbReference>
<dbReference type="FunFam" id="3.40.1170.10:FF:000001">
    <property type="entry name" value="DNA mismatch repair protein MutS"/>
    <property type="match status" value="1"/>
</dbReference>
<dbReference type="Pfam" id="PF05188">
    <property type="entry name" value="MutS_II"/>
    <property type="match status" value="1"/>
</dbReference>
<evidence type="ECO:0000256" key="5">
    <source>
        <dbReference type="ARBA" id="ARBA00022840"/>
    </source>
</evidence>
<dbReference type="Proteomes" id="UP000000378">
    <property type="component" value="Chromosome"/>
</dbReference>
<dbReference type="SUPFAM" id="SSF55271">
    <property type="entry name" value="DNA repair protein MutS, domain I"/>
    <property type="match status" value="1"/>
</dbReference>
<dbReference type="FunFam" id="1.10.1420.10:FF:000001">
    <property type="entry name" value="DNA mismatch repair protein MutS"/>
    <property type="match status" value="1"/>
</dbReference>
<dbReference type="AlphaFoldDB" id="D7CMB6"/>
<dbReference type="RefSeq" id="WP_013175253.1">
    <property type="nucleotide sequence ID" value="NC_014220.1"/>
</dbReference>
<dbReference type="InterPro" id="IPR045076">
    <property type="entry name" value="MutS"/>
</dbReference>
<dbReference type="Gene3D" id="3.30.420.110">
    <property type="entry name" value="MutS, connector domain"/>
    <property type="match status" value="1"/>
</dbReference>
<dbReference type="Pfam" id="PF01624">
    <property type="entry name" value="MutS_I"/>
    <property type="match status" value="1"/>
</dbReference>
<dbReference type="NCBIfam" id="NF003810">
    <property type="entry name" value="PRK05399.1"/>
    <property type="match status" value="1"/>
</dbReference>
<dbReference type="InterPro" id="IPR017261">
    <property type="entry name" value="DNA_mismatch_repair_MutS/MSH"/>
</dbReference>
<evidence type="ECO:0000256" key="9">
    <source>
        <dbReference type="HAMAP-Rule" id="MF_00096"/>
    </source>
</evidence>
<accession>D7CMB6</accession>
<dbReference type="PROSITE" id="PS00486">
    <property type="entry name" value="DNA_MISMATCH_REPAIR_2"/>
    <property type="match status" value="1"/>
</dbReference>
<keyword evidence="6 9" id="KW-0238">DNA-binding</keyword>
<evidence type="ECO:0000256" key="2">
    <source>
        <dbReference type="ARBA" id="ARBA00021982"/>
    </source>
</evidence>
<dbReference type="HOGENOM" id="CLU_002472_4_0_9"/>
<dbReference type="GO" id="GO:0006298">
    <property type="term" value="P:mismatch repair"/>
    <property type="evidence" value="ECO:0007669"/>
    <property type="project" value="UniProtKB-UniRule"/>
</dbReference>
<dbReference type="InterPro" id="IPR036187">
    <property type="entry name" value="DNA_mismatch_repair_MutS_sf"/>
</dbReference>
<dbReference type="KEGG" id="slp:Slip_1073"/>
<evidence type="ECO:0000256" key="7">
    <source>
        <dbReference type="ARBA" id="ARBA00023204"/>
    </source>
</evidence>
<keyword evidence="3 9" id="KW-0547">Nucleotide-binding</keyword>
<protein>
    <recommendedName>
        <fullName evidence="2 9">DNA mismatch repair protein MutS</fullName>
    </recommendedName>
</protein>
<organism evidence="12 13">
    <name type="scientific">Syntrophothermus lipocalidus (strain DSM 12680 / TGB-C1)</name>
    <dbReference type="NCBI Taxonomy" id="643648"/>
    <lineage>
        <taxon>Bacteria</taxon>
        <taxon>Bacillati</taxon>
        <taxon>Bacillota</taxon>
        <taxon>Clostridia</taxon>
        <taxon>Eubacteriales</taxon>
        <taxon>Syntrophomonadaceae</taxon>
        <taxon>Syntrophothermus</taxon>
    </lineage>
</organism>
<dbReference type="InterPro" id="IPR027417">
    <property type="entry name" value="P-loop_NTPase"/>
</dbReference>
<evidence type="ECO:0000256" key="8">
    <source>
        <dbReference type="ARBA" id="ARBA00024647"/>
    </source>
</evidence>
<dbReference type="SUPFAM" id="SSF52540">
    <property type="entry name" value="P-loop containing nucleoside triphosphate hydrolases"/>
    <property type="match status" value="1"/>
</dbReference>
<dbReference type="OrthoDB" id="9802448at2"/>
<gene>
    <name evidence="9" type="primary">mutS</name>
    <name evidence="12" type="ordered locus">Slip_1073</name>
</gene>
<evidence type="ECO:0000256" key="1">
    <source>
        <dbReference type="ARBA" id="ARBA00006271"/>
    </source>
</evidence>
<dbReference type="InterPro" id="IPR007860">
    <property type="entry name" value="DNA_mmatch_repair_MutS_con_dom"/>
</dbReference>
<dbReference type="InterPro" id="IPR007861">
    <property type="entry name" value="DNA_mismatch_repair_MutS_clamp"/>
</dbReference>
<dbReference type="Pfam" id="PF05192">
    <property type="entry name" value="MutS_III"/>
    <property type="match status" value="1"/>
</dbReference>
<sequence length="876" mass="97810">MTKLTPMMEQYRAIKEQYPDCILFFRLGDFYEMFFEDAEIAAQILEIVLTARDGGSGVKVPMCGVPFHAADTYISRLIAKGYRVAICEQVEDPALTKGLVKREVVRVITPGTVVDVSMLEAGENNYLVALAENESAIGLAVIDVSTGDFQATEVSGPEASSLVLSELYRLRPAECLIPAWTQRESILYEFTEKFQNSVVTEMDPTYYQYAWAEAKLREFFEVEDLVELGLESCPAAVIAAAVIVAFLESTCRAQLKHLSRIRTYQPREYLGLDVNTRRNLELTRNLKDGKREGSLLAVIDCCRTAMGRRLLQRWLEQPLVDVKAINERLDAVEEMYNSFSLRERIREILGDVHDIERLAGRIGSGVASPRELLALKNSLINLPAFKALLPEVRTHLLKKILELDTLEDVYRLLDSVLDENAPASIREGGIIKPGCNPEVDELRKLAFEGKEWLLEYEQGERERTGIKSLKLGFNRVFGYFIEVTKPNVHLVPSHYVRKQTLVNAERYITDDLKNYEEKVLSARERLVLLEQELFQVLREEVACHVSRLQEVAGALAKLDVIACLAETAFRHDYVRPLVDDSDVIFVKNGRHPVVERFLGSESFVPNDTYLDDKERRLAIITGPNMGGKSTYMRQVALITILAQVGSFVPATEARIGVVDQVFTRVGASDDLVGGQSTFMVEMVEVAHILKNATRKSLVILDEIGRGTSTFDGMSIAQAVLEHICSHIGAKTLFATHYHELTGLDEVLPGVFNLSVSVKESAGAVIFLKKVIPGRADKSYGIQVAGLAGLPVGVIQRAGEILRSLESKGGVDKVEAINASNVVQLALFQEEHPLVEELKQLELDDMTPLEALQLLYRWREQLVAPSKKGKRNKRGGG</sequence>
<dbReference type="STRING" id="643648.Slip_1073"/>
<dbReference type="NCBIfam" id="TIGR01070">
    <property type="entry name" value="mutS1"/>
    <property type="match status" value="1"/>
</dbReference>
<keyword evidence="13" id="KW-1185">Reference proteome</keyword>
<name>D7CMB6_SYNLT</name>
<dbReference type="eggNOG" id="COG0249">
    <property type="taxonomic scope" value="Bacteria"/>
</dbReference>
<evidence type="ECO:0000256" key="6">
    <source>
        <dbReference type="ARBA" id="ARBA00023125"/>
    </source>
</evidence>
<dbReference type="InterPro" id="IPR036678">
    <property type="entry name" value="MutS_con_dom_sf"/>
</dbReference>